<dbReference type="EMBL" id="LTDM01000011">
    <property type="protein sequence ID" value="OLS03129.1"/>
    <property type="molecule type" value="Genomic_DNA"/>
</dbReference>
<proteinExistence type="predicted"/>
<dbReference type="Proteomes" id="UP000186112">
    <property type="component" value="Unassembled WGS sequence"/>
</dbReference>
<protein>
    <submittedName>
        <fullName evidence="1">Vitamin B12 dependent methionine synthase, activation domain</fullName>
    </submittedName>
</protein>
<dbReference type="OrthoDB" id="9816190at2"/>
<dbReference type="InterPro" id="IPR037010">
    <property type="entry name" value="VitB12-dep_Met_synth_activ_sf"/>
</dbReference>
<evidence type="ECO:0000313" key="2">
    <source>
        <dbReference type="Proteomes" id="UP000186112"/>
    </source>
</evidence>
<dbReference type="RefSeq" id="WP_075725437.1">
    <property type="nucleotide sequence ID" value="NZ_LTDM01000011.1"/>
</dbReference>
<dbReference type="AlphaFoldDB" id="A0A1U7M7D8"/>
<name>A0A1U7M7D8_TISCR</name>
<dbReference type="SUPFAM" id="SSF56507">
    <property type="entry name" value="Methionine synthase activation domain-like"/>
    <property type="match status" value="1"/>
</dbReference>
<organism evidence="1 2">
    <name type="scientific">Tissierella creatinophila DSM 6911</name>
    <dbReference type="NCBI Taxonomy" id="1123403"/>
    <lineage>
        <taxon>Bacteria</taxon>
        <taxon>Bacillati</taxon>
        <taxon>Bacillota</taxon>
        <taxon>Tissierellia</taxon>
        <taxon>Tissierellales</taxon>
        <taxon>Tissierellaceae</taxon>
        <taxon>Tissierella</taxon>
    </lineage>
</organism>
<keyword evidence="2" id="KW-1185">Reference proteome</keyword>
<dbReference type="PIRSF" id="PIRSF037984">
    <property type="entry name" value="Met_synth_TM0269_prd"/>
    <property type="match status" value="1"/>
</dbReference>
<comment type="caution">
    <text evidence="1">The sequence shown here is derived from an EMBL/GenBank/DDBJ whole genome shotgun (WGS) entry which is preliminary data.</text>
</comment>
<sequence length="225" mass="25709">MEIRFKIKDEILRYLGYRGQTIDVVIDRMIDDTIEEIKCLIKERYVYKTFNICKEEDGFYLKETDFYLPGEDIKDHLKNSDTCILMSATLGHDVDTKIRYYEKIDMTKALIFDAAATAFIEEFCDRVCKEIEYSLKDTNKVLTSRYSPGYGDFSIGVQQEFLSVLGCQKSIGLTASSNSILIPRKSVTAILGVIEKHEKEKSRSCNDCNKYSTCAFSIGGEVCGY</sequence>
<dbReference type="Gene3D" id="3.40.109.40">
    <property type="match status" value="1"/>
</dbReference>
<dbReference type="GO" id="GO:0008705">
    <property type="term" value="F:methionine synthase activity"/>
    <property type="evidence" value="ECO:0007669"/>
    <property type="project" value="InterPro"/>
</dbReference>
<evidence type="ECO:0000313" key="1">
    <source>
        <dbReference type="EMBL" id="OLS03129.1"/>
    </source>
</evidence>
<reference evidence="1 2" key="1">
    <citation type="submission" date="2016-02" db="EMBL/GenBank/DDBJ databases">
        <title>Genome sequence of Tissierella creatinophila DSM 6911.</title>
        <authorList>
            <person name="Poehlein A."/>
            <person name="Daniel R."/>
        </authorList>
    </citation>
    <scope>NUCLEOTIDE SEQUENCE [LARGE SCALE GENOMIC DNA]</scope>
    <source>
        <strain evidence="1 2">DSM 6911</strain>
    </source>
</reference>
<dbReference type="InterPro" id="IPR017342">
    <property type="entry name" value="S-AdoMet-dep_Met_synth_prd"/>
</dbReference>
<gene>
    <name evidence="1" type="ORF">TICRE_08300</name>
</gene>
<accession>A0A1U7M7D8</accession>